<gene>
    <name evidence="3" type="ORF">CLAFUR5_09923</name>
</gene>
<organism evidence="3 4">
    <name type="scientific">Passalora fulva</name>
    <name type="common">Tomato leaf mold</name>
    <name type="synonym">Cladosporium fulvum</name>
    <dbReference type="NCBI Taxonomy" id="5499"/>
    <lineage>
        <taxon>Eukaryota</taxon>
        <taxon>Fungi</taxon>
        <taxon>Dikarya</taxon>
        <taxon>Ascomycota</taxon>
        <taxon>Pezizomycotina</taxon>
        <taxon>Dothideomycetes</taxon>
        <taxon>Dothideomycetidae</taxon>
        <taxon>Mycosphaerellales</taxon>
        <taxon>Mycosphaerellaceae</taxon>
        <taxon>Fulvia</taxon>
    </lineage>
</organism>
<name>A0A9Q8PDI1_PASFU</name>
<dbReference type="GeneID" id="71989801"/>
<reference evidence="3" key="1">
    <citation type="submission" date="2021-12" db="EMBL/GenBank/DDBJ databases">
        <authorList>
            <person name="Zaccaron A."/>
            <person name="Stergiopoulos I."/>
        </authorList>
    </citation>
    <scope>NUCLEOTIDE SEQUENCE</scope>
    <source>
        <strain evidence="3">Race5_Kim</strain>
    </source>
</reference>
<keyword evidence="4" id="KW-1185">Reference proteome</keyword>
<accession>A0A9Q8PDI1</accession>
<feature type="domain" description="F-box" evidence="2">
    <location>
        <begin position="44"/>
        <end position="75"/>
    </location>
</feature>
<proteinExistence type="predicted"/>
<dbReference type="AlphaFoldDB" id="A0A9Q8PDI1"/>
<dbReference type="Pfam" id="PF00646">
    <property type="entry name" value="F-box"/>
    <property type="match status" value="1"/>
</dbReference>
<dbReference type="Proteomes" id="UP000756132">
    <property type="component" value="Chromosome 7"/>
</dbReference>
<dbReference type="KEGG" id="ffu:CLAFUR5_09923"/>
<dbReference type="RefSeq" id="XP_047764830.1">
    <property type="nucleotide sequence ID" value="XM_047909071.1"/>
</dbReference>
<evidence type="ECO:0000313" key="4">
    <source>
        <dbReference type="Proteomes" id="UP000756132"/>
    </source>
</evidence>
<evidence type="ECO:0000313" key="3">
    <source>
        <dbReference type="EMBL" id="UJO20464.1"/>
    </source>
</evidence>
<dbReference type="EMBL" id="CP090169">
    <property type="protein sequence ID" value="UJO20464.1"/>
    <property type="molecule type" value="Genomic_DNA"/>
</dbReference>
<evidence type="ECO:0000256" key="1">
    <source>
        <dbReference type="SAM" id="MobiDB-lite"/>
    </source>
</evidence>
<dbReference type="InterPro" id="IPR001810">
    <property type="entry name" value="F-box_dom"/>
</dbReference>
<evidence type="ECO:0000259" key="2">
    <source>
        <dbReference type="Pfam" id="PF00646"/>
    </source>
</evidence>
<feature type="compositionally biased region" description="Basic and acidic residues" evidence="1">
    <location>
        <begin position="16"/>
        <end position="35"/>
    </location>
</feature>
<reference evidence="3" key="2">
    <citation type="journal article" date="2022" name="Microb. Genom.">
        <title>A chromosome-scale genome assembly of the tomato pathogen Cladosporium fulvum reveals a compartmentalized genome architecture and the presence of a dispensable chromosome.</title>
        <authorList>
            <person name="Zaccaron A.Z."/>
            <person name="Chen L.H."/>
            <person name="Samaras A."/>
            <person name="Stergiopoulos I."/>
        </authorList>
    </citation>
    <scope>NUCLEOTIDE SEQUENCE</scope>
    <source>
        <strain evidence="3">Race5_Kim</strain>
    </source>
</reference>
<feature type="region of interest" description="Disordered" evidence="1">
    <location>
        <begin position="1"/>
        <end position="37"/>
    </location>
</feature>
<sequence length="273" mass="31521">MAVTRNKRPASEDPEDATHKKQRLEQAPKEKRNATKEALSTAPILRNILCRLPLLERLCARRINKSFKDTIDTFPDLYYVPFYDPIPGPREFIFWQPYDKLGNNGPFIADARWEDKLQAYSPAPIITVNPLIERMDAYVKQHSLPRSAMRAQPAPGKFGFKLRIYPQWLVAMERDFRDRRWRNMYITQPPCLEIKELELAHPGGITLGLLADECVRMQAMERLVKQLDEEEDVPAASPFKVELFGVREGSFPVRMARGEIERGTLFVPALHGF</sequence>
<protein>
    <recommendedName>
        <fullName evidence="2">F-box domain-containing protein</fullName>
    </recommendedName>
</protein>